<dbReference type="EMBL" id="FYEZ01000002">
    <property type="protein sequence ID" value="SNC71773.1"/>
    <property type="molecule type" value="Genomic_DNA"/>
</dbReference>
<dbReference type="AlphaFoldDB" id="A0A212U0J6"/>
<name>A0A212U0J6_9MICO</name>
<proteinExistence type="predicted"/>
<feature type="transmembrane region" description="Helical" evidence="2">
    <location>
        <begin position="132"/>
        <end position="149"/>
    </location>
</feature>
<accession>A0A212U0J6</accession>
<sequence>MAPRAQDGATTAAPTPPDTAPGARPQGRLAAGFGRVLVAAYAVLALAATGRSIMQLVAYFERAPLAYLLSTVAALVYLVATVAMVVGGPRGRAVARAAVTFELVGVLAVGAVSLLHPEFFPDETVWSDFGAQYGYVPLVLPVLGLWWITRGADSTR</sequence>
<evidence type="ECO:0000313" key="4">
    <source>
        <dbReference type="Proteomes" id="UP000198122"/>
    </source>
</evidence>
<feature type="transmembrane region" description="Helical" evidence="2">
    <location>
        <begin position="93"/>
        <end position="112"/>
    </location>
</feature>
<protein>
    <recommendedName>
        <fullName evidence="5">Integral membrane protein</fullName>
    </recommendedName>
</protein>
<evidence type="ECO:0008006" key="5">
    <source>
        <dbReference type="Google" id="ProtNLM"/>
    </source>
</evidence>
<keyword evidence="2" id="KW-0472">Membrane</keyword>
<dbReference type="Proteomes" id="UP000198122">
    <property type="component" value="Unassembled WGS sequence"/>
</dbReference>
<feature type="transmembrane region" description="Helical" evidence="2">
    <location>
        <begin position="33"/>
        <end position="53"/>
    </location>
</feature>
<reference evidence="3 4" key="1">
    <citation type="submission" date="2017-06" db="EMBL/GenBank/DDBJ databases">
        <authorList>
            <person name="Kim H.J."/>
            <person name="Triplett B.A."/>
        </authorList>
    </citation>
    <scope>NUCLEOTIDE SEQUENCE [LARGE SCALE GENOMIC DNA]</scope>
    <source>
        <strain evidence="3 4">DSM 22179</strain>
    </source>
</reference>
<feature type="transmembrane region" description="Helical" evidence="2">
    <location>
        <begin position="65"/>
        <end position="86"/>
    </location>
</feature>
<dbReference type="RefSeq" id="WP_234994354.1">
    <property type="nucleotide sequence ID" value="NZ_FYEZ01000002.1"/>
</dbReference>
<keyword evidence="2" id="KW-1133">Transmembrane helix</keyword>
<gene>
    <name evidence="3" type="ORF">SAMN05445756_1612</name>
</gene>
<feature type="region of interest" description="Disordered" evidence="1">
    <location>
        <begin position="1"/>
        <end position="25"/>
    </location>
</feature>
<evidence type="ECO:0000256" key="2">
    <source>
        <dbReference type="SAM" id="Phobius"/>
    </source>
</evidence>
<evidence type="ECO:0000256" key="1">
    <source>
        <dbReference type="SAM" id="MobiDB-lite"/>
    </source>
</evidence>
<keyword evidence="2" id="KW-0812">Transmembrane</keyword>
<keyword evidence="4" id="KW-1185">Reference proteome</keyword>
<evidence type="ECO:0000313" key="3">
    <source>
        <dbReference type="EMBL" id="SNC71773.1"/>
    </source>
</evidence>
<organism evidence="3 4">
    <name type="scientific">Kytococcus aerolatus</name>
    <dbReference type="NCBI Taxonomy" id="592308"/>
    <lineage>
        <taxon>Bacteria</taxon>
        <taxon>Bacillati</taxon>
        <taxon>Actinomycetota</taxon>
        <taxon>Actinomycetes</taxon>
        <taxon>Micrococcales</taxon>
        <taxon>Kytococcaceae</taxon>
        <taxon>Kytococcus</taxon>
    </lineage>
</organism>